<dbReference type="InterPro" id="IPR045584">
    <property type="entry name" value="Pilin-like"/>
</dbReference>
<dbReference type="InterPro" id="IPR012902">
    <property type="entry name" value="N_methyl_site"/>
</dbReference>
<dbReference type="Pfam" id="PF07963">
    <property type="entry name" value="N_methyl"/>
    <property type="match status" value="1"/>
</dbReference>
<dbReference type="NCBIfam" id="TIGR02532">
    <property type="entry name" value="IV_pilin_GFxxxE"/>
    <property type="match status" value="1"/>
</dbReference>
<proteinExistence type="predicted"/>
<sequence length="124" mass="13496">MPYKKKTADSEGGFTLIELLITIAIVGILAAIAIPQFVQYKERAYDSDSKSSLRHLFMACRVYWDDNGGINSCDITIASGPEYGFTIPTNVAMGGTGDETSFSATAKHMHSPHTYTIDNLGEIN</sequence>
<keyword evidence="3 6" id="KW-0812">Transmembrane</keyword>
<evidence type="ECO:0000256" key="2">
    <source>
        <dbReference type="ARBA" id="ARBA00022481"/>
    </source>
</evidence>
<keyword evidence="2" id="KW-0488">Methylation</keyword>
<evidence type="ECO:0000313" key="8">
    <source>
        <dbReference type="Proteomes" id="UP001157733"/>
    </source>
</evidence>
<dbReference type="PANTHER" id="PTHR30093:SF44">
    <property type="entry name" value="TYPE II SECRETION SYSTEM CORE PROTEIN G"/>
    <property type="match status" value="1"/>
</dbReference>
<evidence type="ECO:0000256" key="5">
    <source>
        <dbReference type="ARBA" id="ARBA00023136"/>
    </source>
</evidence>
<protein>
    <submittedName>
        <fullName evidence="7">Tfp pilus assembly protein, major pilin</fullName>
    </submittedName>
</protein>
<reference evidence="7 8" key="1">
    <citation type="submission" date="2022-09" db="EMBL/GenBank/DDBJ databases">
        <authorList>
            <person name="Kop L."/>
        </authorList>
    </citation>
    <scope>NUCLEOTIDE SEQUENCE [LARGE SCALE GENOMIC DNA]</scope>
    <source>
        <strain evidence="7 8">347</strain>
    </source>
</reference>
<evidence type="ECO:0000313" key="7">
    <source>
        <dbReference type="EMBL" id="CAI2718510.1"/>
    </source>
</evidence>
<evidence type="ECO:0000256" key="3">
    <source>
        <dbReference type="ARBA" id="ARBA00022692"/>
    </source>
</evidence>
<name>A0ABM9HEC3_9BACT</name>
<keyword evidence="8" id="KW-1185">Reference proteome</keyword>
<evidence type="ECO:0000256" key="1">
    <source>
        <dbReference type="ARBA" id="ARBA00004167"/>
    </source>
</evidence>
<evidence type="ECO:0000256" key="4">
    <source>
        <dbReference type="ARBA" id="ARBA00022989"/>
    </source>
</evidence>
<dbReference type="PANTHER" id="PTHR30093">
    <property type="entry name" value="GENERAL SECRETION PATHWAY PROTEIN G"/>
    <property type="match status" value="1"/>
</dbReference>
<dbReference type="EMBL" id="OX336137">
    <property type="protein sequence ID" value="CAI2718510.1"/>
    <property type="molecule type" value="Genomic_DNA"/>
</dbReference>
<dbReference type="Proteomes" id="UP001157733">
    <property type="component" value="Chromosome"/>
</dbReference>
<organism evidence="7 8">
    <name type="scientific">Nitrospina watsonii</name>
    <dbReference type="NCBI Taxonomy" id="1323948"/>
    <lineage>
        <taxon>Bacteria</taxon>
        <taxon>Pseudomonadati</taxon>
        <taxon>Nitrospinota/Tectimicrobiota group</taxon>
        <taxon>Nitrospinota</taxon>
        <taxon>Nitrospinia</taxon>
        <taxon>Nitrospinales</taxon>
        <taxon>Nitrospinaceae</taxon>
        <taxon>Nitrospina</taxon>
    </lineage>
</organism>
<dbReference type="RefSeq" id="WP_282011405.1">
    <property type="nucleotide sequence ID" value="NZ_OX336137.1"/>
</dbReference>
<keyword evidence="5 6" id="KW-0472">Membrane</keyword>
<evidence type="ECO:0000256" key="6">
    <source>
        <dbReference type="SAM" id="Phobius"/>
    </source>
</evidence>
<feature type="transmembrane region" description="Helical" evidence="6">
    <location>
        <begin position="12"/>
        <end position="34"/>
    </location>
</feature>
<keyword evidence="4 6" id="KW-1133">Transmembrane helix</keyword>
<dbReference type="SUPFAM" id="SSF54523">
    <property type="entry name" value="Pili subunits"/>
    <property type="match status" value="1"/>
</dbReference>
<dbReference type="PROSITE" id="PS00409">
    <property type="entry name" value="PROKAR_NTER_METHYL"/>
    <property type="match status" value="1"/>
</dbReference>
<dbReference type="Gene3D" id="3.30.700.10">
    <property type="entry name" value="Glycoprotein, Type 4 Pilin"/>
    <property type="match status" value="1"/>
</dbReference>
<gene>
    <name evidence="7" type="ORF">NSPWAT_1651</name>
</gene>
<comment type="subcellular location">
    <subcellularLocation>
        <location evidence="1">Membrane</location>
        <topology evidence="1">Single-pass membrane protein</topology>
    </subcellularLocation>
</comment>
<accession>A0ABM9HEC3</accession>